<name>A0A024TIM0_9STRA</name>
<dbReference type="EMBL" id="KI913994">
    <property type="protein sequence ID" value="ETV93212.1"/>
    <property type="molecule type" value="Genomic_DNA"/>
</dbReference>
<protein>
    <submittedName>
        <fullName evidence="2">Uncharacterized protein</fullName>
    </submittedName>
</protein>
<organism evidence="2">
    <name type="scientific">Aphanomyces invadans</name>
    <dbReference type="NCBI Taxonomy" id="157072"/>
    <lineage>
        <taxon>Eukaryota</taxon>
        <taxon>Sar</taxon>
        <taxon>Stramenopiles</taxon>
        <taxon>Oomycota</taxon>
        <taxon>Saprolegniomycetes</taxon>
        <taxon>Saprolegniales</taxon>
        <taxon>Verrucalvaceae</taxon>
        <taxon>Aphanomyces</taxon>
    </lineage>
</organism>
<feature type="region of interest" description="Disordered" evidence="1">
    <location>
        <begin position="16"/>
        <end position="46"/>
    </location>
</feature>
<reference evidence="2" key="1">
    <citation type="submission" date="2013-12" db="EMBL/GenBank/DDBJ databases">
        <title>The Genome Sequence of Aphanomyces invadans NJM9701.</title>
        <authorList>
            <consortium name="The Broad Institute Genomics Platform"/>
            <person name="Russ C."/>
            <person name="Tyler B."/>
            <person name="van West P."/>
            <person name="Dieguez-Uribeondo J."/>
            <person name="Young S.K."/>
            <person name="Zeng Q."/>
            <person name="Gargeya S."/>
            <person name="Fitzgerald M."/>
            <person name="Abouelleil A."/>
            <person name="Alvarado L."/>
            <person name="Chapman S.B."/>
            <person name="Gainer-Dewar J."/>
            <person name="Goldberg J."/>
            <person name="Griggs A."/>
            <person name="Gujja S."/>
            <person name="Hansen M."/>
            <person name="Howarth C."/>
            <person name="Imamovic A."/>
            <person name="Ireland A."/>
            <person name="Larimer J."/>
            <person name="McCowan C."/>
            <person name="Murphy C."/>
            <person name="Pearson M."/>
            <person name="Poon T.W."/>
            <person name="Priest M."/>
            <person name="Roberts A."/>
            <person name="Saif S."/>
            <person name="Shea T."/>
            <person name="Sykes S."/>
            <person name="Wortman J."/>
            <person name="Nusbaum C."/>
            <person name="Birren B."/>
        </authorList>
    </citation>
    <scope>NUCLEOTIDE SEQUENCE [LARGE SCALE GENOMIC DNA]</scope>
    <source>
        <strain evidence="2">NJM9701</strain>
    </source>
</reference>
<proteinExistence type="predicted"/>
<accession>A0A024TIM0</accession>
<evidence type="ECO:0000313" key="2">
    <source>
        <dbReference type="EMBL" id="ETV93212.1"/>
    </source>
</evidence>
<gene>
    <name evidence="2" type="ORF">H310_12810</name>
</gene>
<evidence type="ECO:0000256" key="1">
    <source>
        <dbReference type="SAM" id="MobiDB-lite"/>
    </source>
</evidence>
<sequence>MGGQEQDFVLVDFNEASPRQRGRPKCTSLPSPVDRKHSKQQEESTSVRLFAERRSAVAQVNRTGVAWLGPLCWRVASWLVVASWEPMMSRRIVFPLRACNLFCRNCSRFQRGCIQCTLHPHRTCHRWCTDTV</sequence>
<dbReference type="VEuPathDB" id="FungiDB:H310_12810"/>
<dbReference type="RefSeq" id="XP_008878234.1">
    <property type="nucleotide sequence ID" value="XM_008880012.1"/>
</dbReference>
<dbReference type="AlphaFoldDB" id="A0A024TIM0"/>
<feature type="compositionally biased region" description="Basic and acidic residues" evidence="1">
    <location>
        <begin position="33"/>
        <end position="42"/>
    </location>
</feature>
<dbReference type="GeneID" id="20089860"/>